<dbReference type="InterPro" id="IPR029055">
    <property type="entry name" value="Ntn_hydrolases_N"/>
</dbReference>
<keyword evidence="5" id="KW-0067">ATP-binding</keyword>
<dbReference type="EMBL" id="PVNL01000110">
    <property type="protein sequence ID" value="PRQ03114.1"/>
    <property type="molecule type" value="Genomic_DNA"/>
</dbReference>
<dbReference type="PIRSF" id="PIRSF001589">
    <property type="entry name" value="Asn_synthetase_glu-h"/>
    <property type="match status" value="1"/>
</dbReference>
<comment type="similarity">
    <text evidence="2">Belongs to the asparagine synthetase family.</text>
</comment>
<dbReference type="GO" id="GO:0006529">
    <property type="term" value="P:asparagine biosynthetic process"/>
    <property type="evidence" value="ECO:0007669"/>
    <property type="project" value="InterPro"/>
</dbReference>
<dbReference type="Pfam" id="PF00733">
    <property type="entry name" value="Asn_synthase"/>
    <property type="match status" value="1"/>
</dbReference>
<evidence type="ECO:0000256" key="6">
    <source>
        <dbReference type="ARBA" id="ARBA00048741"/>
    </source>
</evidence>
<dbReference type="EC" id="6.3.5.4" evidence="3"/>
<evidence type="ECO:0000259" key="8">
    <source>
        <dbReference type="Pfam" id="PF00733"/>
    </source>
</evidence>
<dbReference type="PANTHER" id="PTHR43284:SF1">
    <property type="entry name" value="ASPARAGINE SYNTHETASE"/>
    <property type="match status" value="1"/>
</dbReference>
<feature type="domain" description="Asparagine synthetase" evidence="8">
    <location>
        <begin position="199"/>
        <end position="554"/>
    </location>
</feature>
<evidence type="ECO:0000256" key="5">
    <source>
        <dbReference type="ARBA" id="ARBA00022840"/>
    </source>
</evidence>
<evidence type="ECO:0000256" key="3">
    <source>
        <dbReference type="ARBA" id="ARBA00012737"/>
    </source>
</evidence>
<proteinExistence type="inferred from homology"/>
<feature type="domain" description="Glutamine amidotransferase type-2" evidence="9">
    <location>
        <begin position="73"/>
        <end position="124"/>
    </location>
</feature>
<dbReference type="GO" id="GO:0005829">
    <property type="term" value="C:cytosol"/>
    <property type="evidence" value="ECO:0007669"/>
    <property type="project" value="TreeGrafter"/>
</dbReference>
<comment type="pathway">
    <text evidence="1">Amino-acid biosynthesis; L-asparagine biosynthesis; L-asparagine from L-aspartate (L-Gln route): step 1/1.</text>
</comment>
<comment type="caution">
    <text evidence="10">The sequence shown here is derived from an EMBL/GenBank/DDBJ whole genome shotgun (WGS) entry which is preliminary data.</text>
</comment>
<dbReference type="CDD" id="cd01991">
    <property type="entry name" value="Asn_synthase_B_C"/>
    <property type="match status" value="1"/>
</dbReference>
<dbReference type="PANTHER" id="PTHR43284">
    <property type="entry name" value="ASPARAGINE SYNTHETASE (GLUTAMINE-HYDROLYZING)"/>
    <property type="match status" value="1"/>
</dbReference>
<evidence type="ECO:0000313" key="10">
    <source>
        <dbReference type="EMBL" id="PRQ03114.1"/>
    </source>
</evidence>
<keyword evidence="4" id="KW-0547">Nucleotide-binding</keyword>
<gene>
    <name evidence="10" type="primary">asnB_2</name>
    <name evidence="10" type="ORF">ENSA7_53850</name>
</gene>
<name>A0A2S9YDD1_9BACT</name>
<protein>
    <recommendedName>
        <fullName evidence="3">asparagine synthase (glutamine-hydrolyzing)</fullName>
        <ecNumber evidence="3">6.3.5.4</ecNumber>
    </recommendedName>
</protein>
<dbReference type="InterPro" id="IPR051786">
    <property type="entry name" value="ASN_synthetase/amidase"/>
</dbReference>
<reference evidence="10 11" key="1">
    <citation type="submission" date="2018-03" db="EMBL/GenBank/DDBJ databases">
        <title>Draft Genome Sequences of the Obligatory Marine Myxobacteria Enhygromyxa salina SWB007.</title>
        <authorList>
            <person name="Poehlein A."/>
            <person name="Moghaddam J.A."/>
            <person name="Harms H."/>
            <person name="Alanjari M."/>
            <person name="Koenig G.M."/>
            <person name="Daniel R."/>
            <person name="Schaeberle T.F."/>
        </authorList>
    </citation>
    <scope>NUCLEOTIDE SEQUENCE [LARGE SCALE GENOMIC DNA]</scope>
    <source>
        <strain evidence="10 11">SWB007</strain>
    </source>
</reference>
<dbReference type="Pfam" id="PF13537">
    <property type="entry name" value="GATase_7"/>
    <property type="match status" value="1"/>
</dbReference>
<dbReference type="Gene3D" id="3.60.20.10">
    <property type="entry name" value="Glutamine Phosphoribosylpyrophosphate, subunit 1, domain 1"/>
    <property type="match status" value="1"/>
</dbReference>
<dbReference type="Proteomes" id="UP000238823">
    <property type="component" value="Unassembled WGS sequence"/>
</dbReference>
<accession>A0A2S9YDD1</accession>
<comment type="catalytic activity">
    <reaction evidence="6">
        <text>L-aspartate + L-glutamine + ATP + H2O = L-asparagine + L-glutamate + AMP + diphosphate + H(+)</text>
        <dbReference type="Rhea" id="RHEA:12228"/>
        <dbReference type="ChEBI" id="CHEBI:15377"/>
        <dbReference type="ChEBI" id="CHEBI:15378"/>
        <dbReference type="ChEBI" id="CHEBI:29985"/>
        <dbReference type="ChEBI" id="CHEBI:29991"/>
        <dbReference type="ChEBI" id="CHEBI:30616"/>
        <dbReference type="ChEBI" id="CHEBI:33019"/>
        <dbReference type="ChEBI" id="CHEBI:58048"/>
        <dbReference type="ChEBI" id="CHEBI:58359"/>
        <dbReference type="ChEBI" id="CHEBI:456215"/>
        <dbReference type="EC" id="6.3.5.4"/>
    </reaction>
</comment>
<evidence type="ECO:0000256" key="7">
    <source>
        <dbReference type="PIRSR" id="PIRSR001589-3"/>
    </source>
</evidence>
<dbReference type="SUPFAM" id="SSF52402">
    <property type="entry name" value="Adenine nucleotide alpha hydrolases-like"/>
    <property type="match status" value="1"/>
</dbReference>
<evidence type="ECO:0000256" key="1">
    <source>
        <dbReference type="ARBA" id="ARBA00005187"/>
    </source>
</evidence>
<keyword evidence="10" id="KW-0436">Ligase</keyword>
<evidence type="ECO:0000259" key="9">
    <source>
        <dbReference type="Pfam" id="PF13537"/>
    </source>
</evidence>
<dbReference type="AlphaFoldDB" id="A0A2S9YDD1"/>
<dbReference type="Gene3D" id="3.40.50.620">
    <property type="entry name" value="HUPs"/>
    <property type="match status" value="1"/>
</dbReference>
<dbReference type="GO" id="GO:0005524">
    <property type="term" value="F:ATP binding"/>
    <property type="evidence" value="ECO:0007669"/>
    <property type="project" value="UniProtKB-KW"/>
</dbReference>
<evidence type="ECO:0000313" key="11">
    <source>
        <dbReference type="Proteomes" id="UP000238823"/>
    </source>
</evidence>
<dbReference type="InterPro" id="IPR006426">
    <property type="entry name" value="Asn_synth_AEB"/>
</dbReference>
<evidence type="ECO:0000256" key="4">
    <source>
        <dbReference type="ARBA" id="ARBA00022741"/>
    </source>
</evidence>
<organism evidence="10 11">
    <name type="scientific">Enhygromyxa salina</name>
    <dbReference type="NCBI Taxonomy" id="215803"/>
    <lineage>
        <taxon>Bacteria</taxon>
        <taxon>Pseudomonadati</taxon>
        <taxon>Myxococcota</taxon>
        <taxon>Polyangia</taxon>
        <taxon>Nannocystales</taxon>
        <taxon>Nannocystaceae</taxon>
        <taxon>Enhygromyxa</taxon>
    </lineage>
</organism>
<sequence length="567" mass="62403">MLDAIGHRGDQVERAWLPGAALGYRTWRGRPGQAASILERGRYAVACAGDLSPSVACPAAAILACVSSPDPTRNRLDGSFAAAAWDADAGRLTIICDPFGLRSIYWVEHRGVVYFASELKQLLAIPDLPVEIDPRAIHSYLTFSFVAGDRMPVRGVRRVSPGRVVELHDGAWTERPYLRLVEALDPELEADAAATAMVEALSQAAVKGRLPTAQGIGLYLSGGLDSSAIGRWLHELDVPVRAYTLDFGEQSVERDEAMLVAQSLGLPLSLVDARPDAVAPILPDLAWRMDLPFGDGVTGPHYLLARAASRDGLTAVFNGEGGDQLFGGWTNKPMIAAEVYTPTPSAHSRAKAYLGAYHRFYRLEDDLYTHEFAADIRAQMGDGDERLELLERELGSEDLTTFMGRLRKTDIAIKGFDNIMPRAERIAGSFGLDVRSPLFDRALTEASFTLSPRHKLQGVCEKAVLKRAMSGRLPDEIVWRQKSGMCVPTTDWVLGPLRDVATELLGPDSLERRGLFQPAYVSRLRAGRDISHELRPRRIGEKLWALLMLELWMRAYIDRRGKARGVP</sequence>
<evidence type="ECO:0000256" key="2">
    <source>
        <dbReference type="ARBA" id="ARBA00005752"/>
    </source>
</evidence>
<dbReference type="InterPro" id="IPR014729">
    <property type="entry name" value="Rossmann-like_a/b/a_fold"/>
</dbReference>
<dbReference type="InterPro" id="IPR017932">
    <property type="entry name" value="GATase_2_dom"/>
</dbReference>
<feature type="site" description="Important for beta-aspartyl-AMP intermediate formation" evidence="7">
    <location>
        <position position="320"/>
    </location>
</feature>
<dbReference type="GO" id="GO:0004066">
    <property type="term" value="F:asparagine synthase (glutamine-hydrolyzing) activity"/>
    <property type="evidence" value="ECO:0007669"/>
    <property type="project" value="UniProtKB-EC"/>
</dbReference>
<dbReference type="SUPFAM" id="SSF56235">
    <property type="entry name" value="N-terminal nucleophile aminohydrolases (Ntn hydrolases)"/>
    <property type="match status" value="1"/>
</dbReference>
<dbReference type="InterPro" id="IPR001962">
    <property type="entry name" value="Asn_synthase"/>
</dbReference>